<reference evidence="2 3" key="1">
    <citation type="submission" date="2016-10" db="EMBL/GenBank/DDBJ databases">
        <authorList>
            <person name="de Groot N.N."/>
        </authorList>
    </citation>
    <scope>NUCLEOTIDE SEQUENCE [LARGE SCALE GENOMIC DNA]</scope>
    <source>
        <strain evidence="2 3">CGMCC 1.6502</strain>
    </source>
</reference>
<name>A0A1G9BE67_9BACI</name>
<dbReference type="Proteomes" id="UP000198694">
    <property type="component" value="Unassembled WGS sequence"/>
</dbReference>
<organism evidence="2 3">
    <name type="scientific">Sediminibacillus albus</name>
    <dbReference type="NCBI Taxonomy" id="407036"/>
    <lineage>
        <taxon>Bacteria</taxon>
        <taxon>Bacillati</taxon>
        <taxon>Bacillota</taxon>
        <taxon>Bacilli</taxon>
        <taxon>Bacillales</taxon>
        <taxon>Bacillaceae</taxon>
        <taxon>Sediminibacillus</taxon>
    </lineage>
</organism>
<sequence length="84" mass="9563">MDVKVKENGDTITIKWLLSKIEIPKKDIVNVYEASEYGGDSSVTHRIGQPYARADRVIIETNEDKYLINTNNGARILEILRKSN</sequence>
<evidence type="ECO:0000313" key="3">
    <source>
        <dbReference type="Proteomes" id="UP000198694"/>
    </source>
</evidence>
<keyword evidence="3" id="KW-1185">Reference proteome</keyword>
<dbReference type="RefSeq" id="WP_093215760.1">
    <property type="nucleotide sequence ID" value="NZ_FNFL01000005.1"/>
</dbReference>
<evidence type="ECO:0000313" key="2">
    <source>
        <dbReference type="EMBL" id="SDK37779.1"/>
    </source>
</evidence>
<protein>
    <recommendedName>
        <fullName evidence="1">Sublancin immunity protein SunI-like PH domain-containing protein</fullName>
    </recommendedName>
</protein>
<accession>A0A1G9BE67</accession>
<evidence type="ECO:0000259" key="1">
    <source>
        <dbReference type="Pfam" id="PF23491"/>
    </source>
</evidence>
<dbReference type="EMBL" id="FNFL01000005">
    <property type="protein sequence ID" value="SDK37779.1"/>
    <property type="molecule type" value="Genomic_DNA"/>
</dbReference>
<feature type="domain" description="Sublancin immunity protein SunI-like PH" evidence="1">
    <location>
        <begin position="1"/>
        <end position="81"/>
    </location>
</feature>
<proteinExistence type="predicted"/>
<gene>
    <name evidence="2" type="ORF">SAMN05216243_2974</name>
</gene>
<dbReference type="OrthoDB" id="2623008at2"/>
<dbReference type="AlphaFoldDB" id="A0A1G9BE67"/>
<dbReference type="Pfam" id="PF23491">
    <property type="entry name" value="bPH_8"/>
    <property type="match status" value="1"/>
</dbReference>
<dbReference type="InterPro" id="IPR055365">
    <property type="entry name" value="PH_SunI-like"/>
</dbReference>